<evidence type="ECO:0000313" key="2">
    <source>
        <dbReference type="Proteomes" id="UP001292079"/>
    </source>
</evidence>
<keyword evidence="2" id="KW-1185">Reference proteome</keyword>
<proteinExistence type="predicted"/>
<protein>
    <submittedName>
        <fullName evidence="1">Uncharacterized protein</fullName>
    </submittedName>
</protein>
<accession>A0AAE1ZKT0</accession>
<reference evidence="1" key="1">
    <citation type="submission" date="2022-04" db="EMBL/GenBank/DDBJ databases">
        <authorList>
            <person name="Xu L."/>
            <person name="Lv Z."/>
        </authorList>
    </citation>
    <scope>NUCLEOTIDE SEQUENCE</scope>
    <source>
        <strain evidence="1">LV_2022a</strain>
    </source>
</reference>
<sequence length="417" mass="47728">MDIQDSMKYKRNCIQLTQTNQSLDRKVNPSVVNLPYVKFHEDPVSLIFLPSEFVGAACNLILLQLIEAKLKNFSLDDQEKVIIEEFGRCLLQIVNLLSNTPFSECNYNPDYTTLLSFPRGNILLQTTNQDQGSYEQSLNYSSRTHQTNQHLVTEYGLKNAEYYQNVTFDGNNGFDSTKHENSLPTIERWYNFEKYKDSQVLYSYQNQKSDNFVTRVLEHCDTSSVSEHQPRLFEIHNRDTNQGYSEVECPVVHQPESYVSSTDAYFFRDVHSPLESNNESHSQTLNTRPISHSNIQYSESTDEPKMINPIEATIGNISNTSEYLTEIYSEDEETSAATNALLGVPTNFDYSTYILSSEINLSEVAETSDYTTLCSNETSSNTTDNEKFITKSFIENRCSPSAVYGLDFISELEFYNS</sequence>
<gene>
    <name evidence="1" type="ORF">MN116_001018</name>
</gene>
<comment type="caution">
    <text evidence="1">The sequence shown here is derived from an EMBL/GenBank/DDBJ whole genome shotgun (WGS) entry which is preliminary data.</text>
</comment>
<organism evidence="1 2">
    <name type="scientific">Schistosoma mekongi</name>
    <name type="common">Parasitic worm</name>
    <dbReference type="NCBI Taxonomy" id="38744"/>
    <lineage>
        <taxon>Eukaryota</taxon>
        <taxon>Metazoa</taxon>
        <taxon>Spiralia</taxon>
        <taxon>Lophotrochozoa</taxon>
        <taxon>Platyhelminthes</taxon>
        <taxon>Trematoda</taxon>
        <taxon>Digenea</taxon>
        <taxon>Strigeidida</taxon>
        <taxon>Schistosomatoidea</taxon>
        <taxon>Schistosomatidae</taxon>
        <taxon>Schistosoma</taxon>
    </lineage>
</organism>
<reference evidence="1" key="2">
    <citation type="journal article" date="2023" name="Infect Dis Poverty">
        <title>Chromosome-scale genome of the human blood fluke Schistosoma mekongi and its implications for public health.</title>
        <authorList>
            <person name="Zhou M."/>
            <person name="Xu L."/>
            <person name="Xu D."/>
            <person name="Chen W."/>
            <person name="Khan J."/>
            <person name="Hu Y."/>
            <person name="Huang H."/>
            <person name="Wei H."/>
            <person name="Zhang Y."/>
            <person name="Chusongsang P."/>
            <person name="Tanasarnprasert K."/>
            <person name="Hu X."/>
            <person name="Limpanont Y."/>
            <person name="Lv Z."/>
        </authorList>
    </citation>
    <scope>NUCLEOTIDE SEQUENCE</scope>
    <source>
        <strain evidence="1">LV_2022a</strain>
    </source>
</reference>
<dbReference type="AlphaFoldDB" id="A0AAE1ZKT0"/>
<dbReference type="Proteomes" id="UP001292079">
    <property type="component" value="Unassembled WGS sequence"/>
</dbReference>
<name>A0AAE1ZKT0_SCHME</name>
<evidence type="ECO:0000313" key="1">
    <source>
        <dbReference type="EMBL" id="KAK4475758.1"/>
    </source>
</evidence>
<dbReference type="EMBL" id="JALJAT010000001">
    <property type="protein sequence ID" value="KAK4475758.1"/>
    <property type="molecule type" value="Genomic_DNA"/>
</dbReference>